<proteinExistence type="predicted"/>
<keyword evidence="4" id="KW-1185">Reference proteome</keyword>
<dbReference type="AlphaFoldDB" id="A0A1T3M9U2"/>
<name>A0A1T3M9U2_9FLAO</name>
<evidence type="ECO:0000313" key="4">
    <source>
        <dbReference type="Proteomes" id="UP000190813"/>
    </source>
</evidence>
<feature type="region of interest" description="Disordered" evidence="1">
    <location>
        <begin position="391"/>
        <end position="413"/>
    </location>
</feature>
<evidence type="ECO:0000256" key="1">
    <source>
        <dbReference type="SAM" id="MobiDB-lite"/>
    </source>
</evidence>
<organism evidence="3 4">
    <name type="scientific">Elizabethkingia occulta</name>
    <dbReference type="NCBI Taxonomy" id="1867263"/>
    <lineage>
        <taxon>Bacteria</taxon>
        <taxon>Pseudomonadati</taxon>
        <taxon>Bacteroidota</taxon>
        <taxon>Flavobacteriia</taxon>
        <taxon>Flavobacteriales</taxon>
        <taxon>Weeksellaceae</taxon>
        <taxon>Elizabethkingia</taxon>
    </lineage>
</organism>
<feature type="signal peptide" evidence="2">
    <location>
        <begin position="1"/>
        <end position="26"/>
    </location>
</feature>
<keyword evidence="2" id="KW-0732">Signal</keyword>
<evidence type="ECO:0000313" key="3">
    <source>
        <dbReference type="EMBL" id="OPC61229.1"/>
    </source>
</evidence>
<sequence>MKLTLLKTAVIMLPLFVIINSCRSTDAENQYDADAIVKVKISGTEYFDTIDMTPPSLEQKVLSSQKFGMQSKIVQVNKEMHIISELIPIASSATNIVKENLLPDSRYKITIYDAQGNYVTERNYTRGKENEKDLTFKLKSDNNYTFIAYSVGSPTELPEITYNDPSNKTLKSSGLINIDDTKALTYSRKDIRIDGKDINYVDVVLKHKFSEIDVNLISENMPIKEIKANISPGYRTANLQLADGNIINNGTGVQIPIEFKELNKTIISKKIIINSSTTKGLLNISSLVFGNETINFNAPYLDNLIIRPGLRYKLNVTISSDRILSHMGQQAVSINGMIWMRHNLGADTTLDPDQSPSVKGLHGNYYQFGRLEPVGNADSYKLGKNAKPYDNNEKSWNSGTEEIPVKTPNDPCPNGYRIPTTAEVRKLIDATTLSYTPSKDDWNESFTNYASAAMLISKKNPNAKITFPVTGYLTNSSVDRGKYLYIMTSNVKKQGYISVISEKVISDTPRYAWSFGRSIRCIAQ</sequence>
<feature type="chain" id="PRO_5013024223" evidence="2">
    <location>
        <begin position="27"/>
        <end position="524"/>
    </location>
</feature>
<gene>
    <name evidence="3" type="ORF">BAZ10_12270</name>
</gene>
<protein>
    <submittedName>
        <fullName evidence="3">Uncharacterized protein</fullName>
    </submittedName>
</protein>
<dbReference type="EMBL" id="MAHX01000021">
    <property type="protein sequence ID" value="OPC61229.1"/>
    <property type="molecule type" value="Genomic_DNA"/>
</dbReference>
<evidence type="ECO:0000256" key="2">
    <source>
        <dbReference type="SAM" id="SignalP"/>
    </source>
</evidence>
<accession>A0A1T3M9U2</accession>
<reference evidence="3 4" key="1">
    <citation type="submission" date="2016-06" db="EMBL/GenBank/DDBJ databases">
        <title>Revisiting the taxonomy of the Elizabethkingia Genus based on Whole-Genome Sequencing, Optical Mapping, and MALDI-TOF.</title>
        <authorList>
            <person name="Nicholson A.C."/>
        </authorList>
    </citation>
    <scope>NUCLEOTIDE SEQUENCE [LARGE SCALE GENOMIC DNA]</scope>
    <source>
        <strain evidence="3 4">G4070</strain>
    </source>
</reference>
<dbReference type="Proteomes" id="UP000190813">
    <property type="component" value="Unassembled WGS sequence"/>
</dbReference>
<dbReference type="RefSeq" id="WP_078773278.1">
    <property type="nucleotide sequence ID" value="NZ_CBCSBR010000049.1"/>
</dbReference>
<comment type="caution">
    <text evidence="3">The sequence shown here is derived from an EMBL/GenBank/DDBJ whole genome shotgun (WGS) entry which is preliminary data.</text>
</comment>